<dbReference type="RefSeq" id="WP_188367245.1">
    <property type="nucleotide sequence ID" value="NZ_BMDT01000003.1"/>
</dbReference>
<dbReference type="EMBL" id="BMDT01000003">
    <property type="protein sequence ID" value="GGI65408.1"/>
    <property type="molecule type" value="Genomic_DNA"/>
</dbReference>
<dbReference type="InterPro" id="IPR007737">
    <property type="entry name" value="Mga_HTH"/>
</dbReference>
<sequence length="280" mass="32708">MLHTILTKPEQIIFDILIANPIEEPIALVFFAKNKQQTKEGILRQIKNWFDQLLNQPYRKFFQLTQHSVQLTCSTTQYLNLFAHLYQQNQSCQILWAITNIHSTTINDLARQLHLSQSTIKRAIRKTVTALAPYSIEISFQTDPILKGCELSIRWLSFCLSLIFDSPLNWFCKRALYERFSEVQQLRLRCGQSLNHFLPTKITGQASFSFHLSEKGWNHIARQLFGLIETIMPVTDLSFLSLDPRILLFLTDYQNRLLTQTPYQNNVLLIAEDTKDLNFR</sequence>
<organism evidence="2 3">
    <name type="scientific">Enterococcus alcedinis</name>
    <dbReference type="NCBI Taxonomy" id="1274384"/>
    <lineage>
        <taxon>Bacteria</taxon>
        <taxon>Bacillati</taxon>
        <taxon>Bacillota</taxon>
        <taxon>Bacilli</taxon>
        <taxon>Lactobacillales</taxon>
        <taxon>Enterococcaceae</taxon>
        <taxon>Enterococcus</taxon>
    </lineage>
</organism>
<reference evidence="2" key="2">
    <citation type="submission" date="2020-09" db="EMBL/GenBank/DDBJ databases">
        <authorList>
            <person name="Sun Q."/>
            <person name="Sedlacek I."/>
        </authorList>
    </citation>
    <scope>NUCLEOTIDE SEQUENCE</scope>
    <source>
        <strain evidence="2">CCM 8433</strain>
    </source>
</reference>
<keyword evidence="3" id="KW-1185">Reference proteome</keyword>
<dbReference type="AlphaFoldDB" id="A0A917JDV0"/>
<evidence type="ECO:0000313" key="3">
    <source>
        <dbReference type="Proteomes" id="UP000622610"/>
    </source>
</evidence>
<dbReference type="Pfam" id="PF05043">
    <property type="entry name" value="Mga"/>
    <property type="match status" value="1"/>
</dbReference>
<evidence type="ECO:0000313" key="2">
    <source>
        <dbReference type="EMBL" id="GGI65408.1"/>
    </source>
</evidence>
<reference evidence="2" key="1">
    <citation type="journal article" date="2014" name="Int. J. Syst. Evol. Microbiol.">
        <title>Complete genome sequence of Corynebacterium casei LMG S-19264T (=DSM 44701T), isolated from a smear-ripened cheese.</title>
        <authorList>
            <consortium name="US DOE Joint Genome Institute (JGI-PGF)"/>
            <person name="Walter F."/>
            <person name="Albersmeier A."/>
            <person name="Kalinowski J."/>
            <person name="Ruckert C."/>
        </authorList>
    </citation>
    <scope>NUCLEOTIDE SEQUENCE</scope>
    <source>
        <strain evidence="2">CCM 8433</strain>
    </source>
</reference>
<gene>
    <name evidence="2" type="ORF">GCM10011482_10620</name>
</gene>
<protein>
    <recommendedName>
        <fullName evidence="1">Mga helix-turn-helix domain-containing protein</fullName>
    </recommendedName>
</protein>
<feature type="domain" description="Mga helix-turn-helix" evidence="1">
    <location>
        <begin position="77"/>
        <end position="159"/>
    </location>
</feature>
<dbReference type="Proteomes" id="UP000622610">
    <property type="component" value="Unassembled WGS sequence"/>
</dbReference>
<accession>A0A917JDV0</accession>
<name>A0A917JDV0_9ENTE</name>
<evidence type="ECO:0000259" key="1">
    <source>
        <dbReference type="Pfam" id="PF05043"/>
    </source>
</evidence>
<comment type="caution">
    <text evidence="2">The sequence shown here is derived from an EMBL/GenBank/DDBJ whole genome shotgun (WGS) entry which is preliminary data.</text>
</comment>
<proteinExistence type="predicted"/>